<dbReference type="CDD" id="cd00038">
    <property type="entry name" value="CAP_ED"/>
    <property type="match status" value="1"/>
</dbReference>
<dbReference type="InterPro" id="IPR000595">
    <property type="entry name" value="cNMP-bd_dom"/>
</dbReference>
<dbReference type="PANTHER" id="PTHR23011">
    <property type="entry name" value="CYCLIC NUCLEOTIDE-BINDING DOMAIN CONTAINING PROTEIN"/>
    <property type="match status" value="1"/>
</dbReference>
<dbReference type="Pfam" id="PF00027">
    <property type="entry name" value="cNMP_binding"/>
    <property type="match status" value="1"/>
</dbReference>
<sequence>MRAPENPPAQGAPRGQDSFQLTREGTQTIEALLGKLRTGYSFFADMSPQDLVWFLRLCSRRSYDPGDVIFQEGETGDCFYLIVFGEIVISRGNSEVARLDEGNCFGEMAVLENTPRNATATATQRTLVFCVEREILTNVFPSLGFKVASSLAKDLSQKLRETNERLKRG</sequence>
<evidence type="ECO:0000313" key="2">
    <source>
        <dbReference type="EMBL" id="MBI4251587.1"/>
    </source>
</evidence>
<dbReference type="AlphaFoldDB" id="A0A933E7M5"/>
<dbReference type="EMBL" id="JACQRX010000173">
    <property type="protein sequence ID" value="MBI4251587.1"/>
    <property type="molecule type" value="Genomic_DNA"/>
</dbReference>
<dbReference type="SMART" id="SM00100">
    <property type="entry name" value="cNMP"/>
    <property type="match status" value="1"/>
</dbReference>
<dbReference type="Gene3D" id="2.60.120.10">
    <property type="entry name" value="Jelly Rolls"/>
    <property type="match status" value="1"/>
</dbReference>
<name>A0A933E7M5_UNCTE</name>
<evidence type="ECO:0000259" key="1">
    <source>
        <dbReference type="PROSITE" id="PS50042"/>
    </source>
</evidence>
<protein>
    <submittedName>
        <fullName evidence="2">Cyclic nucleotide-binding domain-containing protein</fullName>
    </submittedName>
</protein>
<gene>
    <name evidence="2" type="ORF">HY618_03925</name>
</gene>
<organism evidence="2 3">
    <name type="scientific">Tectimicrobiota bacterium</name>
    <dbReference type="NCBI Taxonomy" id="2528274"/>
    <lineage>
        <taxon>Bacteria</taxon>
        <taxon>Pseudomonadati</taxon>
        <taxon>Nitrospinota/Tectimicrobiota group</taxon>
        <taxon>Candidatus Tectimicrobiota</taxon>
    </lineage>
</organism>
<reference evidence="2" key="1">
    <citation type="submission" date="2020-07" db="EMBL/GenBank/DDBJ databases">
        <title>Huge and variable diversity of episymbiotic CPR bacteria and DPANN archaea in groundwater ecosystems.</title>
        <authorList>
            <person name="He C.Y."/>
            <person name="Keren R."/>
            <person name="Whittaker M."/>
            <person name="Farag I.F."/>
            <person name="Doudna J."/>
            <person name="Cate J.H.D."/>
            <person name="Banfield J.F."/>
        </authorList>
    </citation>
    <scope>NUCLEOTIDE SEQUENCE</scope>
    <source>
        <strain evidence="2">NC_groundwater_1370_Ag_S-0.2um_69_93</strain>
    </source>
</reference>
<dbReference type="PROSITE" id="PS50042">
    <property type="entry name" value="CNMP_BINDING_3"/>
    <property type="match status" value="1"/>
</dbReference>
<accession>A0A933E7M5</accession>
<dbReference type="InterPro" id="IPR014710">
    <property type="entry name" value="RmlC-like_jellyroll"/>
</dbReference>
<dbReference type="SUPFAM" id="SSF51206">
    <property type="entry name" value="cAMP-binding domain-like"/>
    <property type="match status" value="1"/>
</dbReference>
<proteinExistence type="predicted"/>
<dbReference type="Proteomes" id="UP000752292">
    <property type="component" value="Unassembled WGS sequence"/>
</dbReference>
<dbReference type="PANTHER" id="PTHR23011:SF28">
    <property type="entry name" value="CYCLIC NUCLEOTIDE-BINDING DOMAIN CONTAINING PROTEIN"/>
    <property type="match status" value="1"/>
</dbReference>
<feature type="domain" description="Cyclic nucleotide-binding" evidence="1">
    <location>
        <begin position="42"/>
        <end position="140"/>
    </location>
</feature>
<evidence type="ECO:0000313" key="3">
    <source>
        <dbReference type="Proteomes" id="UP000752292"/>
    </source>
</evidence>
<dbReference type="InterPro" id="IPR018490">
    <property type="entry name" value="cNMP-bd_dom_sf"/>
</dbReference>
<comment type="caution">
    <text evidence="2">The sequence shown here is derived from an EMBL/GenBank/DDBJ whole genome shotgun (WGS) entry which is preliminary data.</text>
</comment>